<proteinExistence type="predicted"/>
<dbReference type="HOGENOM" id="CLU_2019290_0_0_1"/>
<name>M1DUZ2_SOLTU</name>
<feature type="compositionally biased region" description="Polar residues" evidence="1">
    <location>
        <begin position="8"/>
        <end position="23"/>
    </location>
</feature>
<feature type="region of interest" description="Disordered" evidence="1">
    <location>
        <begin position="1"/>
        <end position="43"/>
    </location>
</feature>
<dbReference type="EnsemblPlants" id="PGSC0003DMT400094829">
    <property type="protein sequence ID" value="PGSC0003DMT400094829"/>
    <property type="gene ID" value="PGSC0003DMG400044400"/>
</dbReference>
<protein>
    <submittedName>
        <fullName evidence="2">Polyprotein</fullName>
    </submittedName>
</protein>
<evidence type="ECO:0000313" key="3">
    <source>
        <dbReference type="Proteomes" id="UP000011115"/>
    </source>
</evidence>
<dbReference type="Proteomes" id="UP000011115">
    <property type="component" value="Unassembled WGS sequence"/>
</dbReference>
<keyword evidence="3" id="KW-1185">Reference proteome</keyword>
<accession>M1DUZ2</accession>
<organism evidence="2 3">
    <name type="scientific">Solanum tuberosum</name>
    <name type="common">Potato</name>
    <dbReference type="NCBI Taxonomy" id="4113"/>
    <lineage>
        <taxon>Eukaryota</taxon>
        <taxon>Viridiplantae</taxon>
        <taxon>Streptophyta</taxon>
        <taxon>Embryophyta</taxon>
        <taxon>Tracheophyta</taxon>
        <taxon>Spermatophyta</taxon>
        <taxon>Magnoliopsida</taxon>
        <taxon>eudicotyledons</taxon>
        <taxon>Gunneridae</taxon>
        <taxon>Pentapetalae</taxon>
        <taxon>asterids</taxon>
        <taxon>lamiids</taxon>
        <taxon>Solanales</taxon>
        <taxon>Solanaceae</taxon>
        <taxon>Solanoideae</taxon>
        <taxon>Solaneae</taxon>
        <taxon>Solanum</taxon>
    </lineage>
</organism>
<dbReference type="PaxDb" id="4113-PGSC0003DMT400094829"/>
<evidence type="ECO:0000313" key="2">
    <source>
        <dbReference type="EnsemblPlants" id="PGSC0003DMT400094829"/>
    </source>
</evidence>
<reference evidence="3" key="1">
    <citation type="journal article" date="2011" name="Nature">
        <title>Genome sequence and analysis of the tuber crop potato.</title>
        <authorList>
            <consortium name="The Potato Genome Sequencing Consortium"/>
        </authorList>
    </citation>
    <scope>NUCLEOTIDE SEQUENCE [LARGE SCALE GENOMIC DNA]</scope>
    <source>
        <strain evidence="3">cv. DM1-3 516 R44</strain>
    </source>
</reference>
<dbReference type="InParanoid" id="M1DUZ2"/>
<sequence length="123" mass="13609">MKECPKNMQGNGNRGNRAQSSLVSPLDGFTPRGATSGTGGGANRLYSITSRKEQGNYPYVVTEDIGIKGILSYDEIRVDKATWEAEDDTKKRYPHLFELGEIQDHGYNSFLGIGKQDQQPALR</sequence>
<evidence type="ECO:0000256" key="1">
    <source>
        <dbReference type="SAM" id="MobiDB-lite"/>
    </source>
</evidence>
<dbReference type="AlphaFoldDB" id="M1DUZ2"/>
<reference evidence="2" key="2">
    <citation type="submission" date="2015-06" db="UniProtKB">
        <authorList>
            <consortium name="EnsemblPlants"/>
        </authorList>
    </citation>
    <scope>IDENTIFICATION</scope>
    <source>
        <strain evidence="2">DM1-3 516 R44</strain>
    </source>
</reference>
<dbReference type="Gramene" id="PGSC0003DMT400094829">
    <property type="protein sequence ID" value="PGSC0003DMT400094829"/>
    <property type="gene ID" value="PGSC0003DMG400044400"/>
</dbReference>